<protein>
    <submittedName>
        <fullName evidence="3">Uncharacterized protein</fullName>
    </submittedName>
</protein>
<reference evidence="5" key="1">
    <citation type="submission" date="2016-03" db="EMBL/GenBank/DDBJ databases">
        <title>Draft genome sequence of Paenibacillus glacialis DSM 22343.</title>
        <authorList>
            <person name="Shin S.-K."/>
            <person name="Yi H."/>
        </authorList>
    </citation>
    <scope>NUCLEOTIDE SEQUENCE [LARGE SCALE GENOMIC DNA]</scope>
    <source>
        <strain evidence="5">NBRC 105008</strain>
    </source>
</reference>
<reference evidence="3" key="2">
    <citation type="submission" date="2016-03" db="EMBL/GenBank/DDBJ databases">
        <authorList>
            <person name="Ploux O."/>
        </authorList>
    </citation>
    <scope>NUCLEOTIDE SEQUENCE</scope>
    <source>
        <strain evidence="3">NBRC 105008</strain>
    </source>
</reference>
<gene>
    <name evidence="3" type="ORF">FBGL_00115</name>
    <name evidence="2" type="ORF">FGL01_19340</name>
    <name evidence="4" type="ORF">SAMN05192550_2180</name>
</gene>
<feature type="transmembrane region" description="Helical" evidence="1">
    <location>
        <begin position="60"/>
        <end position="78"/>
    </location>
</feature>
<dbReference type="AlphaFoldDB" id="A0A1B9DYY8"/>
<dbReference type="OrthoDB" id="1453026at2"/>
<evidence type="ECO:0000256" key="1">
    <source>
        <dbReference type="SAM" id="Phobius"/>
    </source>
</evidence>
<dbReference type="Proteomes" id="UP000182367">
    <property type="component" value="Unassembled WGS sequence"/>
</dbReference>
<organism evidence="3 5">
    <name type="scientific">Flavobacterium glycines</name>
    <dbReference type="NCBI Taxonomy" id="551990"/>
    <lineage>
        <taxon>Bacteria</taxon>
        <taxon>Pseudomonadati</taxon>
        <taxon>Bacteroidota</taxon>
        <taxon>Flavobacteriia</taxon>
        <taxon>Flavobacteriales</taxon>
        <taxon>Flavobacteriaceae</taxon>
        <taxon>Flavobacterium</taxon>
    </lineage>
</organism>
<feature type="transmembrane region" description="Helical" evidence="1">
    <location>
        <begin position="12"/>
        <end position="34"/>
    </location>
</feature>
<name>A0A1B9DYY8_9FLAO</name>
<dbReference type="STRING" id="551990.SAMN05192550_2180"/>
<proteinExistence type="predicted"/>
<evidence type="ECO:0000313" key="3">
    <source>
        <dbReference type="EMBL" id="OCB74915.1"/>
    </source>
</evidence>
<dbReference type="Proteomes" id="UP000321579">
    <property type="component" value="Unassembled WGS sequence"/>
</dbReference>
<evidence type="ECO:0000313" key="2">
    <source>
        <dbReference type="EMBL" id="GEL11195.1"/>
    </source>
</evidence>
<keyword evidence="6" id="KW-1185">Reference proteome</keyword>
<evidence type="ECO:0000313" key="6">
    <source>
        <dbReference type="Proteomes" id="UP000182367"/>
    </source>
</evidence>
<dbReference type="RefSeq" id="WP_066323508.1">
    <property type="nucleotide sequence ID" value="NZ_BJVF01000003.1"/>
</dbReference>
<evidence type="ECO:0000313" key="5">
    <source>
        <dbReference type="Proteomes" id="UP000093226"/>
    </source>
</evidence>
<comment type="caution">
    <text evidence="3">The sequence shown here is derived from an EMBL/GenBank/DDBJ whole genome shotgun (WGS) entry which is preliminary data.</text>
</comment>
<reference evidence="4 6" key="3">
    <citation type="submission" date="2016-10" db="EMBL/GenBank/DDBJ databases">
        <authorList>
            <person name="Varghese N."/>
            <person name="Submissions S."/>
        </authorList>
    </citation>
    <scope>NUCLEOTIDE SEQUENCE [LARGE SCALE GENOMIC DNA]</scope>
    <source>
        <strain evidence="4 6">Gm-149</strain>
    </source>
</reference>
<keyword evidence="1" id="KW-1133">Transmembrane helix</keyword>
<accession>A0A1B9DYY8</accession>
<sequence>MKKLFTLKNILIAIGLIVFDLVVYLFLGVMLMGYDDTYEESKGEYWSLASMTFWQKVNYISLYLWYLINIIFIVFLIYKMLNKI</sequence>
<evidence type="ECO:0000313" key="4">
    <source>
        <dbReference type="EMBL" id="SDJ46996.1"/>
    </source>
</evidence>
<keyword evidence="1" id="KW-0472">Membrane</keyword>
<dbReference type="EMBL" id="LVEO01000001">
    <property type="protein sequence ID" value="OCB74915.1"/>
    <property type="molecule type" value="Genomic_DNA"/>
</dbReference>
<dbReference type="EMBL" id="FNEO01000003">
    <property type="protein sequence ID" value="SDJ46996.1"/>
    <property type="molecule type" value="Genomic_DNA"/>
</dbReference>
<dbReference type="Proteomes" id="UP000093226">
    <property type="component" value="Unassembled WGS sequence"/>
</dbReference>
<evidence type="ECO:0000313" key="7">
    <source>
        <dbReference type="Proteomes" id="UP000321579"/>
    </source>
</evidence>
<reference evidence="2 7" key="4">
    <citation type="submission" date="2019-07" db="EMBL/GenBank/DDBJ databases">
        <title>Whole genome shotgun sequence of Flavobacterium glycines NBRC 105008.</title>
        <authorList>
            <person name="Hosoyama A."/>
            <person name="Uohara A."/>
            <person name="Ohji S."/>
            <person name="Ichikawa N."/>
        </authorList>
    </citation>
    <scope>NUCLEOTIDE SEQUENCE [LARGE SCALE GENOMIC DNA]</scope>
    <source>
        <strain evidence="2 7">NBRC 105008</strain>
    </source>
</reference>
<keyword evidence="1" id="KW-0812">Transmembrane</keyword>
<dbReference type="EMBL" id="BJVF01000003">
    <property type="protein sequence ID" value="GEL11195.1"/>
    <property type="molecule type" value="Genomic_DNA"/>
</dbReference>